<dbReference type="RefSeq" id="WP_344624812.1">
    <property type="nucleotide sequence ID" value="NZ_BAAALD010000034.1"/>
</dbReference>
<sequence>MKKTFTSAALTAALLAPAAVLAPAARAAADTTDSLVGAINAADDWNFSAAAVCLQELAVVPVGAAWTGTTADSCTDGNIVNDPRPING</sequence>
<evidence type="ECO:0000313" key="3">
    <source>
        <dbReference type="Proteomes" id="UP001499987"/>
    </source>
</evidence>
<reference evidence="2 3" key="1">
    <citation type="journal article" date="2019" name="Int. J. Syst. Evol. Microbiol.">
        <title>The Global Catalogue of Microorganisms (GCM) 10K type strain sequencing project: providing services to taxonomists for standard genome sequencing and annotation.</title>
        <authorList>
            <consortium name="The Broad Institute Genomics Platform"/>
            <consortium name="The Broad Institute Genome Sequencing Center for Infectious Disease"/>
            <person name="Wu L."/>
            <person name="Ma J."/>
        </authorList>
    </citation>
    <scope>NUCLEOTIDE SEQUENCE [LARGE SCALE GENOMIC DNA]</scope>
    <source>
        <strain evidence="2 3">JCM 13002</strain>
    </source>
</reference>
<dbReference type="Proteomes" id="UP001499987">
    <property type="component" value="Unassembled WGS sequence"/>
</dbReference>
<feature type="signal peptide" evidence="1">
    <location>
        <begin position="1"/>
        <end position="27"/>
    </location>
</feature>
<evidence type="ECO:0000313" key="2">
    <source>
        <dbReference type="EMBL" id="GAA1090506.1"/>
    </source>
</evidence>
<dbReference type="EMBL" id="BAAALD010000034">
    <property type="protein sequence ID" value="GAA1090506.1"/>
    <property type="molecule type" value="Genomic_DNA"/>
</dbReference>
<gene>
    <name evidence="2" type="ORF">GCM10009663_37800</name>
</gene>
<proteinExistence type="predicted"/>
<accession>A0ABN1TJG2</accession>
<name>A0ABN1TJG2_9ACTN</name>
<comment type="caution">
    <text evidence="2">The sequence shown here is derived from an EMBL/GenBank/DDBJ whole genome shotgun (WGS) entry which is preliminary data.</text>
</comment>
<evidence type="ECO:0000256" key="1">
    <source>
        <dbReference type="SAM" id="SignalP"/>
    </source>
</evidence>
<organism evidence="2 3">
    <name type="scientific">Kitasatospora arboriphila</name>
    <dbReference type="NCBI Taxonomy" id="258052"/>
    <lineage>
        <taxon>Bacteria</taxon>
        <taxon>Bacillati</taxon>
        <taxon>Actinomycetota</taxon>
        <taxon>Actinomycetes</taxon>
        <taxon>Kitasatosporales</taxon>
        <taxon>Streptomycetaceae</taxon>
        <taxon>Kitasatospora</taxon>
    </lineage>
</organism>
<keyword evidence="1" id="KW-0732">Signal</keyword>
<protein>
    <recommendedName>
        <fullName evidence="4">Secreted protein</fullName>
    </recommendedName>
</protein>
<evidence type="ECO:0008006" key="4">
    <source>
        <dbReference type="Google" id="ProtNLM"/>
    </source>
</evidence>
<keyword evidence="3" id="KW-1185">Reference proteome</keyword>
<feature type="chain" id="PRO_5045627174" description="Secreted protein" evidence="1">
    <location>
        <begin position="28"/>
        <end position="88"/>
    </location>
</feature>